<name>A0A8S9UAS4_PHYIN</name>
<organism evidence="1 2">
    <name type="scientific">Phytophthora infestans</name>
    <name type="common">Potato late blight agent</name>
    <name type="synonym">Botrytis infestans</name>
    <dbReference type="NCBI Taxonomy" id="4787"/>
    <lineage>
        <taxon>Eukaryota</taxon>
        <taxon>Sar</taxon>
        <taxon>Stramenopiles</taxon>
        <taxon>Oomycota</taxon>
        <taxon>Peronosporomycetes</taxon>
        <taxon>Peronosporales</taxon>
        <taxon>Peronosporaceae</taxon>
        <taxon>Phytophthora</taxon>
    </lineage>
</organism>
<dbReference type="Proteomes" id="UP000704712">
    <property type="component" value="Unassembled WGS sequence"/>
</dbReference>
<comment type="caution">
    <text evidence="1">The sequence shown here is derived from an EMBL/GenBank/DDBJ whole genome shotgun (WGS) entry which is preliminary data.</text>
</comment>
<dbReference type="EMBL" id="JAACNO010002027">
    <property type="protein sequence ID" value="KAF4136044.1"/>
    <property type="molecule type" value="Genomic_DNA"/>
</dbReference>
<dbReference type="AlphaFoldDB" id="A0A8S9UAS4"/>
<sequence length="95" mass="10938">MRWIVELAGLAVEARYKYKLILDKFALKASDTKAIRDMWMDTINMLHQRALAEHTWGNGEPQVASVKHFKNKLNSIRSAYKLKRSRLKATGGPRP</sequence>
<evidence type="ECO:0000313" key="2">
    <source>
        <dbReference type="Proteomes" id="UP000704712"/>
    </source>
</evidence>
<reference evidence="1" key="1">
    <citation type="submission" date="2020-03" db="EMBL/GenBank/DDBJ databases">
        <title>Hybrid Assembly of Korean Phytophthora infestans isolates.</title>
        <authorList>
            <person name="Prokchorchik M."/>
            <person name="Lee Y."/>
            <person name="Seo J."/>
            <person name="Cho J.-H."/>
            <person name="Park Y.-E."/>
            <person name="Jang D.-C."/>
            <person name="Im J.-S."/>
            <person name="Choi J.-G."/>
            <person name="Park H.-J."/>
            <person name="Lee G.-B."/>
            <person name="Lee Y.-G."/>
            <person name="Hong S.-Y."/>
            <person name="Cho K."/>
            <person name="Sohn K.H."/>
        </authorList>
    </citation>
    <scope>NUCLEOTIDE SEQUENCE</scope>
    <source>
        <strain evidence="1">KR_2_A2</strain>
    </source>
</reference>
<proteinExistence type="predicted"/>
<evidence type="ECO:0000313" key="1">
    <source>
        <dbReference type="EMBL" id="KAF4136044.1"/>
    </source>
</evidence>
<protein>
    <submittedName>
        <fullName evidence="1">Uncharacterized protein</fullName>
    </submittedName>
</protein>
<accession>A0A8S9UAS4</accession>
<gene>
    <name evidence="1" type="ORF">GN958_ATG14790</name>
</gene>